<evidence type="ECO:0000313" key="2">
    <source>
        <dbReference type="Proteomes" id="UP000280444"/>
    </source>
</evidence>
<reference evidence="1 2" key="1">
    <citation type="submission" date="2018-11" db="EMBL/GenBank/DDBJ databases">
        <title>Genomes From Bacteria Associated with the Canine Oral Cavity: a Test Case for Automated Genome-Based Taxonomic Assignment.</title>
        <authorList>
            <person name="Coil D.A."/>
            <person name="Jospin G."/>
            <person name="Darling A.E."/>
            <person name="Wallis C."/>
            <person name="Davis I.J."/>
            <person name="Harris S."/>
            <person name="Eisen J.A."/>
            <person name="Holcombe L.J."/>
            <person name="O'Flynn C."/>
        </authorList>
    </citation>
    <scope>NUCLEOTIDE SEQUENCE [LARGE SCALE GENOMIC DNA]</scope>
    <source>
        <strain evidence="1 2">OH770</strain>
    </source>
</reference>
<dbReference type="AlphaFoldDB" id="A0A3P1SEM1"/>
<accession>A0A3P1SEM1</accession>
<name>A0A3P1SEM1_9ACTO</name>
<dbReference type="EMBL" id="RQZF01000003">
    <property type="protein sequence ID" value="RRC95741.1"/>
    <property type="molecule type" value="Genomic_DNA"/>
</dbReference>
<comment type="caution">
    <text evidence="1">The sequence shown here is derived from an EMBL/GenBank/DDBJ whole genome shotgun (WGS) entry which is preliminary data.</text>
</comment>
<proteinExistence type="predicted"/>
<evidence type="ECO:0000313" key="1">
    <source>
        <dbReference type="EMBL" id="RRC95741.1"/>
    </source>
</evidence>
<gene>
    <name evidence="1" type="ORF">EII11_05465</name>
</gene>
<keyword evidence="2" id="KW-1185">Reference proteome</keyword>
<protein>
    <submittedName>
        <fullName evidence="1">Uncharacterized protein</fullName>
    </submittedName>
</protein>
<sequence length="90" mass="9242">MRGTAPARPPGARQKLYVALRRGATLNAAAAQAGVDLAYAEIMCDEMKRQGLLDRAESLCASGLGACGGGTSDEVKIHCAGCPILPLKVS</sequence>
<dbReference type="Proteomes" id="UP000280444">
    <property type="component" value="Unassembled WGS sequence"/>
</dbReference>
<organism evidence="1 2">
    <name type="scientific">Schaalia canis</name>
    <dbReference type="NCBI Taxonomy" id="100469"/>
    <lineage>
        <taxon>Bacteria</taxon>
        <taxon>Bacillati</taxon>
        <taxon>Actinomycetota</taxon>
        <taxon>Actinomycetes</taxon>
        <taxon>Actinomycetales</taxon>
        <taxon>Actinomycetaceae</taxon>
        <taxon>Schaalia</taxon>
    </lineage>
</organism>